<keyword evidence="9" id="KW-0472">Membrane</keyword>
<dbReference type="GO" id="GO:0016567">
    <property type="term" value="P:protein ubiquitination"/>
    <property type="evidence" value="ECO:0007669"/>
    <property type="project" value="TreeGrafter"/>
</dbReference>
<evidence type="ECO:0000256" key="7">
    <source>
        <dbReference type="ARBA" id="ARBA00022833"/>
    </source>
</evidence>
<keyword evidence="7" id="KW-0862">Zinc</keyword>
<organism evidence="11">
    <name type="scientific">Arundo donax</name>
    <name type="common">Giant reed</name>
    <name type="synonym">Donax arundinaceus</name>
    <dbReference type="NCBI Taxonomy" id="35708"/>
    <lineage>
        <taxon>Eukaryota</taxon>
        <taxon>Viridiplantae</taxon>
        <taxon>Streptophyta</taxon>
        <taxon>Embryophyta</taxon>
        <taxon>Tracheophyta</taxon>
        <taxon>Spermatophyta</taxon>
        <taxon>Magnoliopsida</taxon>
        <taxon>Liliopsida</taxon>
        <taxon>Poales</taxon>
        <taxon>Poaceae</taxon>
        <taxon>PACMAD clade</taxon>
        <taxon>Arundinoideae</taxon>
        <taxon>Arundineae</taxon>
        <taxon>Arundo</taxon>
    </lineage>
</organism>
<evidence type="ECO:0000256" key="9">
    <source>
        <dbReference type="ARBA" id="ARBA00023136"/>
    </source>
</evidence>
<protein>
    <recommendedName>
        <fullName evidence="10">CUE domain-containing protein</fullName>
    </recommendedName>
</protein>
<dbReference type="PROSITE" id="PS51140">
    <property type="entry name" value="CUE"/>
    <property type="match status" value="1"/>
</dbReference>
<keyword evidence="8" id="KW-1133">Transmembrane helix</keyword>
<dbReference type="GO" id="GO:0005886">
    <property type="term" value="C:plasma membrane"/>
    <property type="evidence" value="ECO:0007669"/>
    <property type="project" value="TreeGrafter"/>
</dbReference>
<evidence type="ECO:0000256" key="8">
    <source>
        <dbReference type="ARBA" id="ARBA00022989"/>
    </source>
</evidence>
<dbReference type="PANTHER" id="PTHR15067">
    <property type="entry name" value="E3 UBIQUITIN-PROTEIN LIGASE RNF8"/>
    <property type="match status" value="1"/>
</dbReference>
<proteinExistence type="predicted"/>
<dbReference type="GO" id="GO:0005829">
    <property type="term" value="C:cytosol"/>
    <property type="evidence" value="ECO:0007669"/>
    <property type="project" value="TreeGrafter"/>
</dbReference>
<reference evidence="11" key="1">
    <citation type="submission" date="2014-09" db="EMBL/GenBank/DDBJ databases">
        <authorList>
            <person name="Magalhaes I.L.F."/>
            <person name="Oliveira U."/>
            <person name="Santos F.R."/>
            <person name="Vidigal T.H.D.A."/>
            <person name="Brescovit A.D."/>
            <person name="Santos A.J."/>
        </authorList>
    </citation>
    <scope>NUCLEOTIDE SEQUENCE</scope>
    <source>
        <tissue evidence="11">Shoot tissue taken approximately 20 cm above the soil surface</tissue>
    </source>
</reference>
<evidence type="ECO:0000256" key="5">
    <source>
        <dbReference type="ARBA" id="ARBA00022771"/>
    </source>
</evidence>
<evidence type="ECO:0000256" key="6">
    <source>
        <dbReference type="ARBA" id="ARBA00022786"/>
    </source>
</evidence>
<dbReference type="EMBL" id="GBRH01214606">
    <property type="protein sequence ID" value="JAD83289.1"/>
    <property type="molecule type" value="Transcribed_RNA"/>
</dbReference>
<accession>A0A0A9D3X1</accession>
<name>A0A0A9D3X1_ARUDO</name>
<dbReference type="CDD" id="cd14376">
    <property type="entry name" value="CUE_AUP1_AMFR_like"/>
    <property type="match status" value="1"/>
</dbReference>
<evidence type="ECO:0000256" key="2">
    <source>
        <dbReference type="ARBA" id="ARBA00022679"/>
    </source>
</evidence>
<evidence type="ECO:0000313" key="11">
    <source>
        <dbReference type="EMBL" id="JAD83289.1"/>
    </source>
</evidence>
<evidence type="ECO:0000256" key="3">
    <source>
        <dbReference type="ARBA" id="ARBA00022692"/>
    </source>
</evidence>
<reference evidence="11" key="2">
    <citation type="journal article" date="2015" name="Data Brief">
        <title>Shoot transcriptome of the giant reed, Arundo donax.</title>
        <authorList>
            <person name="Barrero R.A."/>
            <person name="Guerrero F.D."/>
            <person name="Moolhuijzen P."/>
            <person name="Goolsby J.A."/>
            <person name="Tidwell J."/>
            <person name="Bellgard S.E."/>
            <person name="Bellgard M.I."/>
        </authorList>
    </citation>
    <scope>NUCLEOTIDE SEQUENCE</scope>
    <source>
        <tissue evidence="11">Shoot tissue taken approximately 20 cm above the soil surface</tissue>
    </source>
</reference>
<dbReference type="GO" id="GO:0008270">
    <property type="term" value="F:zinc ion binding"/>
    <property type="evidence" value="ECO:0007669"/>
    <property type="project" value="UniProtKB-KW"/>
</dbReference>
<sequence length="212" mass="22869">MCRLDQGLMEGYSCPTCRRPLSLSSGGHVRSTTVEVANVQRIAEQLNMGLNQQRVPGNEHPVEQQNPSDDVWRGAGLDASWVPPWSSPGMDNPSSSTAVRSVGLTGVQMMMRQLASVSDSYGHADATWNLWPEPMVGSSLVPSTSSMPDSASGAGLRLRGTAGASNGSTSEVLNMVDRVREVLPHIPDELIIEDLMRTRNINATVNNLLLMQ</sequence>
<keyword evidence="2" id="KW-0808">Transferase</keyword>
<dbReference type="InterPro" id="IPR003892">
    <property type="entry name" value="CUE"/>
</dbReference>
<dbReference type="GO" id="GO:0006511">
    <property type="term" value="P:ubiquitin-dependent protein catabolic process"/>
    <property type="evidence" value="ECO:0007669"/>
    <property type="project" value="TreeGrafter"/>
</dbReference>
<evidence type="ECO:0000256" key="4">
    <source>
        <dbReference type="ARBA" id="ARBA00022723"/>
    </source>
</evidence>
<dbReference type="FunFam" id="1.10.8.10:FF:000054">
    <property type="entry name" value="E3 ubiquitin protein ligase RIN2"/>
    <property type="match status" value="1"/>
</dbReference>
<dbReference type="AlphaFoldDB" id="A0A0A9D3X1"/>
<keyword evidence="5" id="KW-0863">Zinc-finger</keyword>
<keyword evidence="3" id="KW-0812">Transmembrane</keyword>
<dbReference type="GO" id="GO:0034052">
    <property type="term" value="P:positive regulation of plant-type hypersensitive response"/>
    <property type="evidence" value="ECO:0007669"/>
    <property type="project" value="TreeGrafter"/>
</dbReference>
<dbReference type="Gene3D" id="1.10.8.10">
    <property type="entry name" value="DNA helicase RuvA subunit, C-terminal domain"/>
    <property type="match status" value="1"/>
</dbReference>
<dbReference type="GO" id="GO:0043130">
    <property type="term" value="F:ubiquitin binding"/>
    <property type="evidence" value="ECO:0007669"/>
    <property type="project" value="InterPro"/>
</dbReference>
<dbReference type="PANTHER" id="PTHR15067:SF4">
    <property type="entry name" value="E3 UBIQUITIN-PROTEIN LIGASE RNF8"/>
    <property type="match status" value="1"/>
</dbReference>
<dbReference type="GO" id="GO:0061630">
    <property type="term" value="F:ubiquitin protein ligase activity"/>
    <property type="evidence" value="ECO:0007669"/>
    <property type="project" value="TreeGrafter"/>
</dbReference>
<dbReference type="Pfam" id="PF02845">
    <property type="entry name" value="CUE"/>
    <property type="match status" value="1"/>
</dbReference>
<evidence type="ECO:0000256" key="1">
    <source>
        <dbReference type="ARBA" id="ARBA00004141"/>
    </source>
</evidence>
<keyword evidence="6" id="KW-0833">Ubl conjugation pathway</keyword>
<evidence type="ECO:0000259" key="10">
    <source>
        <dbReference type="PROSITE" id="PS51140"/>
    </source>
</evidence>
<keyword evidence="4" id="KW-0479">Metal-binding</keyword>
<dbReference type="SMART" id="SM00546">
    <property type="entry name" value="CUE"/>
    <property type="match status" value="1"/>
</dbReference>
<comment type="subcellular location">
    <subcellularLocation>
        <location evidence="1">Membrane</location>
        <topology evidence="1">Multi-pass membrane protein</topology>
    </subcellularLocation>
</comment>
<dbReference type="GO" id="GO:0000151">
    <property type="term" value="C:ubiquitin ligase complex"/>
    <property type="evidence" value="ECO:0007669"/>
    <property type="project" value="TreeGrafter"/>
</dbReference>
<feature type="domain" description="CUE" evidence="10">
    <location>
        <begin position="171"/>
        <end position="212"/>
    </location>
</feature>